<organism evidence="2 3">
    <name type="scientific">Candidatus Kaiserbacteria bacterium GW2011_GWA2_49_19</name>
    <dbReference type="NCBI Taxonomy" id="1618669"/>
    <lineage>
        <taxon>Bacteria</taxon>
        <taxon>Candidatus Kaiseribacteriota</taxon>
    </lineage>
</organism>
<dbReference type="EMBL" id="LCPZ01000001">
    <property type="protein sequence ID" value="KKW09447.1"/>
    <property type="molecule type" value="Genomic_DNA"/>
</dbReference>
<evidence type="ECO:0000313" key="3">
    <source>
        <dbReference type="Proteomes" id="UP000033965"/>
    </source>
</evidence>
<evidence type="ECO:0000256" key="1">
    <source>
        <dbReference type="SAM" id="Phobius"/>
    </source>
</evidence>
<accession>A0A0G1Y3H9</accession>
<keyword evidence="1" id="KW-1133">Transmembrane helix</keyword>
<proteinExistence type="predicted"/>
<name>A0A0G1Y3H9_9BACT</name>
<protein>
    <submittedName>
        <fullName evidence="2">Uncharacterized protein</fullName>
    </submittedName>
</protein>
<keyword evidence="1" id="KW-0812">Transmembrane</keyword>
<keyword evidence="1" id="KW-0472">Membrane</keyword>
<gene>
    <name evidence="2" type="ORF">UY44_C0001G0012</name>
</gene>
<comment type="caution">
    <text evidence="2">The sequence shown here is derived from an EMBL/GenBank/DDBJ whole genome shotgun (WGS) entry which is preliminary data.</text>
</comment>
<feature type="transmembrane region" description="Helical" evidence="1">
    <location>
        <begin position="106"/>
        <end position="127"/>
    </location>
</feature>
<reference evidence="2 3" key="1">
    <citation type="journal article" date="2015" name="Nature">
        <title>rRNA introns, odd ribosomes, and small enigmatic genomes across a large radiation of phyla.</title>
        <authorList>
            <person name="Brown C.T."/>
            <person name="Hug L.A."/>
            <person name="Thomas B.C."/>
            <person name="Sharon I."/>
            <person name="Castelle C.J."/>
            <person name="Singh A."/>
            <person name="Wilkins M.J."/>
            <person name="Williams K.H."/>
            <person name="Banfield J.F."/>
        </authorList>
    </citation>
    <scope>NUCLEOTIDE SEQUENCE [LARGE SCALE GENOMIC DNA]</scope>
</reference>
<evidence type="ECO:0000313" key="2">
    <source>
        <dbReference type="EMBL" id="KKW09447.1"/>
    </source>
</evidence>
<feature type="transmembrane region" description="Helical" evidence="1">
    <location>
        <begin position="29"/>
        <end position="47"/>
    </location>
</feature>
<sequence length="130" mass="14676">MGFVQVLYYYIVWHYTKAWSDMFRVIGNYLWFVSNFFSIALLSRTLFSPWRRLAISGGKGKEDSFFGVLAINTLMRLVGFGIRAATIIAGFFSLLVTVAISCLGAIVWLMFPVVVFFLLTAGFGYVISII</sequence>
<feature type="transmembrane region" description="Helical" evidence="1">
    <location>
        <begin position="80"/>
        <end position="100"/>
    </location>
</feature>
<dbReference type="AlphaFoldDB" id="A0A0G1Y3H9"/>
<dbReference type="Proteomes" id="UP000033965">
    <property type="component" value="Unassembled WGS sequence"/>
</dbReference>